<proteinExistence type="predicted"/>
<dbReference type="SMART" id="SM00922">
    <property type="entry name" value="MR_MLE"/>
    <property type="match status" value="1"/>
</dbReference>
<name>A0A0G9MS23_9SPHN</name>
<dbReference type="PANTHER" id="PTHR13794:SF58">
    <property type="entry name" value="MITOCHONDRIAL ENOLASE SUPERFAMILY MEMBER 1"/>
    <property type="match status" value="1"/>
</dbReference>
<dbReference type="Gene3D" id="3.20.20.120">
    <property type="entry name" value="Enolase-like C-terminal domain"/>
    <property type="match status" value="1"/>
</dbReference>
<comment type="caution">
    <text evidence="4">The sequence shown here is derived from an EMBL/GenBank/DDBJ whole genome shotgun (WGS) entry which is preliminary data.</text>
</comment>
<evidence type="ECO:0000256" key="1">
    <source>
        <dbReference type="ARBA" id="ARBA00001946"/>
    </source>
</evidence>
<dbReference type="GO" id="GO:0016836">
    <property type="term" value="F:hydro-lyase activity"/>
    <property type="evidence" value="ECO:0007669"/>
    <property type="project" value="TreeGrafter"/>
</dbReference>
<keyword evidence="2" id="KW-0479">Metal-binding</keyword>
<reference evidence="4 5" key="1">
    <citation type="submission" date="2015-04" db="EMBL/GenBank/DDBJ databases">
        <title>The draft genome sequence of Erythrobacr gangjinensis K7-2.</title>
        <authorList>
            <person name="Zhuang L."/>
            <person name="Liu Y."/>
            <person name="Shao Z."/>
        </authorList>
    </citation>
    <scope>NUCLEOTIDE SEQUENCE [LARGE SCALE GENOMIC DNA]</scope>
    <source>
        <strain evidence="4 5">K7-2</strain>
    </source>
</reference>
<keyword evidence="3" id="KW-0460">Magnesium</keyword>
<dbReference type="PANTHER" id="PTHR13794">
    <property type="entry name" value="ENOLASE SUPERFAMILY, MANDELATE RACEMASE"/>
    <property type="match status" value="1"/>
</dbReference>
<gene>
    <name evidence="4" type="ORF">AAW01_05275</name>
</gene>
<dbReference type="Proteomes" id="UP000053070">
    <property type="component" value="Unassembled WGS sequence"/>
</dbReference>
<accession>A0A0G9MS23</accession>
<dbReference type="GO" id="GO:0016052">
    <property type="term" value="P:carbohydrate catabolic process"/>
    <property type="evidence" value="ECO:0007669"/>
    <property type="project" value="TreeGrafter"/>
</dbReference>
<comment type="cofactor">
    <cofactor evidence="1">
        <name>Mg(2+)</name>
        <dbReference type="ChEBI" id="CHEBI:18420"/>
    </cofactor>
</comment>
<dbReference type="InterPro" id="IPR029017">
    <property type="entry name" value="Enolase-like_N"/>
</dbReference>
<dbReference type="STRING" id="502682.BMF35_a0055"/>
<dbReference type="InterPro" id="IPR046945">
    <property type="entry name" value="RHMD-like"/>
</dbReference>
<sequence length="432" mass="48206">MERRDLFRISGIGALAASGMALPRVAFSSDREQVSDAVPSRDLVARLRAVAAQPVLRRSLLGNTPIIVERIDILRRDDQYFVRIMDTDGGVGWTLTNNRRFPDFWPVLQNRIAPFFIGKDLRDYEALLEGVYLEDSNYKWQGLPFWSAIARLELAVLDLFGKRLDLPINRLLGDPVRDSTGVYYANGDRERSAEWVVERLQRDVGTSGARAVKFKLGARMHQTEQSDARDSALIPMVRDAFGPDMVIYADANGSYDVESALHFGRMLEEHDYGFFEEPVPFDHLIENKIVADSLAVPIAGGEQDSSMRALEWHLATDSLQIVQPDLIYFGGLVRSMRVARMAALLGKQTVPHISGRGLGSLYATHFASLLENTTDYQEYKGDPDEVPYEMTLGGGRFVARDGRLPVPQGAGLGITFDPDYLSSLQQITESCA</sequence>
<dbReference type="SUPFAM" id="SSF51604">
    <property type="entry name" value="Enolase C-terminal domain-like"/>
    <property type="match status" value="1"/>
</dbReference>
<evidence type="ECO:0000256" key="3">
    <source>
        <dbReference type="ARBA" id="ARBA00022842"/>
    </source>
</evidence>
<organism evidence="4 5">
    <name type="scientific">Aurantiacibacter gangjinensis</name>
    <dbReference type="NCBI Taxonomy" id="502682"/>
    <lineage>
        <taxon>Bacteria</taxon>
        <taxon>Pseudomonadati</taxon>
        <taxon>Pseudomonadota</taxon>
        <taxon>Alphaproteobacteria</taxon>
        <taxon>Sphingomonadales</taxon>
        <taxon>Erythrobacteraceae</taxon>
        <taxon>Aurantiacibacter</taxon>
    </lineage>
</organism>
<dbReference type="GO" id="GO:0000287">
    <property type="term" value="F:magnesium ion binding"/>
    <property type="evidence" value="ECO:0007669"/>
    <property type="project" value="TreeGrafter"/>
</dbReference>
<dbReference type="AlphaFoldDB" id="A0A0G9MS23"/>
<dbReference type="Gene3D" id="3.30.390.10">
    <property type="entry name" value="Enolase-like, N-terminal domain"/>
    <property type="match status" value="1"/>
</dbReference>
<protein>
    <submittedName>
        <fullName evidence="4">Uncharacterized protein</fullName>
    </submittedName>
</protein>
<dbReference type="EMBL" id="LBHC01000001">
    <property type="protein sequence ID" value="KLE33349.1"/>
    <property type="molecule type" value="Genomic_DNA"/>
</dbReference>
<dbReference type="KEGG" id="egn:BMF35_a0055"/>
<dbReference type="SFLD" id="SFLDS00001">
    <property type="entry name" value="Enolase"/>
    <property type="match status" value="1"/>
</dbReference>
<dbReference type="CDD" id="cd03316">
    <property type="entry name" value="MR_like"/>
    <property type="match status" value="1"/>
</dbReference>
<evidence type="ECO:0000313" key="5">
    <source>
        <dbReference type="Proteomes" id="UP000053070"/>
    </source>
</evidence>
<dbReference type="PATRIC" id="fig|502682.8.peg.1080"/>
<keyword evidence="5" id="KW-1185">Reference proteome</keyword>
<evidence type="ECO:0000313" key="4">
    <source>
        <dbReference type="EMBL" id="KLE33349.1"/>
    </source>
</evidence>
<evidence type="ECO:0000256" key="2">
    <source>
        <dbReference type="ARBA" id="ARBA00022723"/>
    </source>
</evidence>
<dbReference type="SUPFAM" id="SSF54826">
    <property type="entry name" value="Enolase N-terminal domain-like"/>
    <property type="match status" value="1"/>
</dbReference>
<dbReference type="InterPro" id="IPR029065">
    <property type="entry name" value="Enolase_C-like"/>
</dbReference>
<dbReference type="InterPro" id="IPR036849">
    <property type="entry name" value="Enolase-like_C_sf"/>
</dbReference>
<dbReference type="Pfam" id="PF13378">
    <property type="entry name" value="MR_MLE_C"/>
    <property type="match status" value="1"/>
</dbReference>
<dbReference type="InterPro" id="IPR013342">
    <property type="entry name" value="Mandelate_racemase_C"/>
</dbReference>